<evidence type="ECO:0000256" key="5">
    <source>
        <dbReference type="PROSITE-ProRule" id="PRU01240"/>
    </source>
</evidence>
<dbReference type="InterPro" id="IPR010259">
    <property type="entry name" value="S8pro/Inhibitor_I9"/>
</dbReference>
<dbReference type="AlphaFoldDB" id="A0A6J4MBF0"/>
<dbReference type="InterPro" id="IPR015500">
    <property type="entry name" value="Peptidase_S8_subtilisin-rel"/>
</dbReference>
<dbReference type="PANTHER" id="PTHR43806">
    <property type="entry name" value="PEPTIDASE S8"/>
    <property type="match status" value="1"/>
</dbReference>
<dbReference type="InterPro" id="IPR000209">
    <property type="entry name" value="Peptidase_S8/S53_dom"/>
</dbReference>
<reference evidence="10" key="1">
    <citation type="submission" date="2020-02" db="EMBL/GenBank/DDBJ databases">
        <authorList>
            <person name="Meier V. D."/>
        </authorList>
    </citation>
    <scope>NUCLEOTIDE SEQUENCE</scope>
    <source>
        <strain evidence="10">AVDCRST_MAG89</strain>
    </source>
</reference>
<protein>
    <submittedName>
        <fullName evidence="10">Alkaline serine exoprotease A</fullName>
        <ecNumber evidence="10">3.4.21.-</ecNumber>
    </submittedName>
</protein>
<dbReference type="PRINTS" id="PR00723">
    <property type="entry name" value="SUBTILISIN"/>
</dbReference>
<dbReference type="PROSITE" id="PS51892">
    <property type="entry name" value="SUBTILASE"/>
    <property type="match status" value="1"/>
</dbReference>
<organism evidence="10">
    <name type="scientific">uncultured Gemmatimonadota bacterium</name>
    <dbReference type="NCBI Taxonomy" id="203437"/>
    <lineage>
        <taxon>Bacteria</taxon>
        <taxon>Pseudomonadati</taxon>
        <taxon>Gemmatimonadota</taxon>
        <taxon>environmental samples</taxon>
    </lineage>
</organism>
<feature type="domain" description="Peptidase S8/S53" evidence="8">
    <location>
        <begin position="153"/>
        <end position="382"/>
    </location>
</feature>
<evidence type="ECO:0000259" key="8">
    <source>
        <dbReference type="Pfam" id="PF00082"/>
    </source>
</evidence>
<dbReference type="PANTHER" id="PTHR43806:SF11">
    <property type="entry name" value="CEREVISIN-RELATED"/>
    <property type="match status" value="1"/>
</dbReference>
<feature type="active site" description="Charge relay system" evidence="5">
    <location>
        <position position="162"/>
    </location>
</feature>
<feature type="signal peptide" evidence="7">
    <location>
        <begin position="1"/>
        <end position="21"/>
    </location>
</feature>
<name>A0A6J4MBF0_9BACT</name>
<dbReference type="GO" id="GO:0004252">
    <property type="term" value="F:serine-type endopeptidase activity"/>
    <property type="evidence" value="ECO:0007669"/>
    <property type="project" value="UniProtKB-UniRule"/>
</dbReference>
<dbReference type="PROSITE" id="PS51257">
    <property type="entry name" value="PROKAR_LIPOPROTEIN"/>
    <property type="match status" value="1"/>
</dbReference>
<dbReference type="Gene3D" id="3.40.50.200">
    <property type="entry name" value="Peptidase S8/S53 domain"/>
    <property type="match status" value="1"/>
</dbReference>
<dbReference type="InterPro" id="IPR022398">
    <property type="entry name" value="Peptidase_S8_His-AS"/>
</dbReference>
<dbReference type="InterPro" id="IPR050131">
    <property type="entry name" value="Peptidase_S8_subtilisin-like"/>
</dbReference>
<keyword evidence="7" id="KW-0732">Signal</keyword>
<keyword evidence="3 5" id="KW-0378">Hydrolase</keyword>
<dbReference type="InterPro" id="IPR036852">
    <property type="entry name" value="Peptidase_S8/S53_dom_sf"/>
</dbReference>
<evidence type="ECO:0000256" key="1">
    <source>
        <dbReference type="ARBA" id="ARBA00011073"/>
    </source>
</evidence>
<dbReference type="InterPro" id="IPR034193">
    <property type="entry name" value="PCSK9_ProteinaseK-like"/>
</dbReference>
<dbReference type="InterPro" id="IPR023827">
    <property type="entry name" value="Peptidase_S8_Asp-AS"/>
</dbReference>
<comment type="similarity">
    <text evidence="1 5 6">Belongs to the peptidase S8 family.</text>
</comment>
<keyword evidence="4 5" id="KW-0720">Serine protease</keyword>
<evidence type="ECO:0000256" key="6">
    <source>
        <dbReference type="RuleBase" id="RU003355"/>
    </source>
</evidence>
<feature type="chain" id="PRO_5027041624" evidence="7">
    <location>
        <begin position="22"/>
        <end position="449"/>
    </location>
</feature>
<feature type="non-terminal residue" evidence="10">
    <location>
        <position position="449"/>
    </location>
</feature>
<evidence type="ECO:0000259" key="9">
    <source>
        <dbReference type="Pfam" id="PF05922"/>
    </source>
</evidence>
<dbReference type="Gene3D" id="3.30.70.80">
    <property type="entry name" value="Peptidase S8 propeptide/proteinase inhibitor I9"/>
    <property type="match status" value="1"/>
</dbReference>
<dbReference type="EC" id="3.4.21.-" evidence="10"/>
<dbReference type="PROSITE" id="PS00138">
    <property type="entry name" value="SUBTILASE_SER"/>
    <property type="match status" value="1"/>
</dbReference>
<dbReference type="SUPFAM" id="SSF52743">
    <property type="entry name" value="Subtilisin-like"/>
    <property type="match status" value="1"/>
</dbReference>
<sequence length="449" mass="45044">MKMMLHPSRLLAPLALLAALAACDGGPSQLPTAAPGDLPGDARFLRAADPIPGRYIVVFREGERSSASSLAGEMIPAGTGKVHRAYDHALKGFAAELTPAGVQALLANPRVAYVAQDELVSMSETQSSATWGLDRIDQRNLPLNTTYTYSRTGAGVNVYVIDSGILTTHTEFGGRATVGTDLVGDGQNGQDCNGHGTHVAGTIGGTTYGVAKAANLISVRVFGCSGGAPFSTIIAAVDWVTANAVRPAVVNMSLGGGVNPATNQAVQNSIAAGITYAVAAGNENINACDRSPASTPEALTVASSTSDDARSSFSNWGSCVDLFAPGSSITSAWWTGTMATAILSGTSMATPHVAGVAALYLEANPTAAPAAVGAAILNSASGDGLTDVGGSPNRLLYSPLVPELLVVNPGALHFSASRPASAGSSASGAPARQAFVAGGTGAAKPEGAA</sequence>
<keyword evidence="2 5" id="KW-0645">Protease</keyword>
<evidence type="ECO:0000256" key="4">
    <source>
        <dbReference type="ARBA" id="ARBA00022825"/>
    </source>
</evidence>
<evidence type="ECO:0000256" key="3">
    <source>
        <dbReference type="ARBA" id="ARBA00022801"/>
    </source>
</evidence>
<dbReference type="SUPFAM" id="SSF54897">
    <property type="entry name" value="Protease propeptides/inhibitors"/>
    <property type="match status" value="1"/>
</dbReference>
<dbReference type="PROSITE" id="PS00136">
    <property type="entry name" value="SUBTILASE_ASP"/>
    <property type="match status" value="1"/>
</dbReference>
<proteinExistence type="inferred from homology"/>
<gene>
    <name evidence="10" type="ORF">AVDCRST_MAG89-3345</name>
</gene>
<evidence type="ECO:0000256" key="2">
    <source>
        <dbReference type="ARBA" id="ARBA00022670"/>
    </source>
</evidence>
<feature type="domain" description="Inhibitor I9" evidence="9">
    <location>
        <begin position="55"/>
        <end position="121"/>
    </location>
</feature>
<accession>A0A6J4MBF0</accession>
<dbReference type="CDD" id="cd04077">
    <property type="entry name" value="Peptidases_S8_PCSK9_ProteinaseK_like"/>
    <property type="match status" value="1"/>
</dbReference>
<dbReference type="FunFam" id="3.40.50.200:FF:000014">
    <property type="entry name" value="Proteinase K"/>
    <property type="match status" value="1"/>
</dbReference>
<dbReference type="InterPro" id="IPR023828">
    <property type="entry name" value="Peptidase_S8_Ser-AS"/>
</dbReference>
<dbReference type="Pfam" id="PF05922">
    <property type="entry name" value="Inhibitor_I9"/>
    <property type="match status" value="1"/>
</dbReference>
<dbReference type="GO" id="GO:0005615">
    <property type="term" value="C:extracellular space"/>
    <property type="evidence" value="ECO:0007669"/>
    <property type="project" value="TreeGrafter"/>
</dbReference>
<dbReference type="Pfam" id="PF00082">
    <property type="entry name" value="Peptidase_S8"/>
    <property type="match status" value="1"/>
</dbReference>
<dbReference type="GO" id="GO:0006508">
    <property type="term" value="P:proteolysis"/>
    <property type="evidence" value="ECO:0007669"/>
    <property type="project" value="UniProtKB-KW"/>
</dbReference>
<dbReference type="PROSITE" id="PS00137">
    <property type="entry name" value="SUBTILASE_HIS"/>
    <property type="match status" value="1"/>
</dbReference>
<feature type="active site" description="Charge relay system" evidence="5">
    <location>
        <position position="347"/>
    </location>
</feature>
<dbReference type="InterPro" id="IPR037045">
    <property type="entry name" value="S8pro/Inhibitor_I9_sf"/>
</dbReference>
<evidence type="ECO:0000313" key="10">
    <source>
        <dbReference type="EMBL" id="CAA9354650.1"/>
    </source>
</evidence>
<evidence type="ECO:0000256" key="7">
    <source>
        <dbReference type="SAM" id="SignalP"/>
    </source>
</evidence>
<dbReference type="EMBL" id="CADCTV010000700">
    <property type="protein sequence ID" value="CAA9354650.1"/>
    <property type="molecule type" value="Genomic_DNA"/>
</dbReference>
<feature type="active site" description="Charge relay system" evidence="5">
    <location>
        <position position="195"/>
    </location>
</feature>